<evidence type="ECO:0000313" key="2">
    <source>
        <dbReference type="Proteomes" id="UP001409585"/>
    </source>
</evidence>
<comment type="caution">
    <text evidence="1">The sequence shown here is derived from an EMBL/GenBank/DDBJ whole genome shotgun (WGS) entry which is preliminary data.</text>
</comment>
<organism evidence="1 2">
    <name type="scientific">Halioxenophilus aromaticivorans</name>
    <dbReference type="NCBI Taxonomy" id="1306992"/>
    <lineage>
        <taxon>Bacteria</taxon>
        <taxon>Pseudomonadati</taxon>
        <taxon>Pseudomonadota</taxon>
        <taxon>Gammaproteobacteria</taxon>
        <taxon>Alteromonadales</taxon>
        <taxon>Alteromonadaceae</taxon>
        <taxon>Halioxenophilus</taxon>
    </lineage>
</organism>
<name>A0AAV3U0Z8_9ALTE</name>
<protein>
    <submittedName>
        <fullName evidence="1">Uncharacterized protein</fullName>
    </submittedName>
</protein>
<keyword evidence="2" id="KW-1185">Reference proteome</keyword>
<sequence length="306" mass="34423">MKRKSIYLVLIIALVLSAIIVLRKTENHEPEISTTGISINNETDSGLVNKLTNEITHPVNIEESEEQPSKAQLLDTLYKDGARDDILLALAPKTPDEIYLDNIGHAMDGDGRAMYWVAMSLKACMGVRPKTEADEERCLSDIDVDWCKRSLKAAKADYTRCSNLIDMLSAEKLKDWNTHYEWIVKSHATGDILGSNTYFQIHPDQFKEPEAKAIVEKAFKTDALDSSTLGSLASYLVQYHGNVYDREYYNGYELALCSLLSEYCNLSNQKQLMSLEFLPSQISEIEANSKKILSAIDNADLDELLQ</sequence>
<evidence type="ECO:0000313" key="1">
    <source>
        <dbReference type="EMBL" id="GAA4939511.1"/>
    </source>
</evidence>
<dbReference type="RefSeq" id="WP_345420131.1">
    <property type="nucleotide sequence ID" value="NZ_AP031496.1"/>
</dbReference>
<reference evidence="2" key="1">
    <citation type="journal article" date="2019" name="Int. J. Syst. Evol. Microbiol.">
        <title>The Global Catalogue of Microorganisms (GCM) 10K type strain sequencing project: providing services to taxonomists for standard genome sequencing and annotation.</title>
        <authorList>
            <consortium name="The Broad Institute Genomics Platform"/>
            <consortium name="The Broad Institute Genome Sequencing Center for Infectious Disease"/>
            <person name="Wu L."/>
            <person name="Ma J."/>
        </authorList>
    </citation>
    <scope>NUCLEOTIDE SEQUENCE [LARGE SCALE GENOMIC DNA]</scope>
    <source>
        <strain evidence="2">JCM 19134</strain>
    </source>
</reference>
<dbReference type="EMBL" id="BAABLX010000009">
    <property type="protein sequence ID" value="GAA4939511.1"/>
    <property type="molecule type" value="Genomic_DNA"/>
</dbReference>
<accession>A0AAV3U0Z8</accession>
<gene>
    <name evidence="1" type="ORF">GCM10025791_17150</name>
</gene>
<dbReference type="Proteomes" id="UP001409585">
    <property type="component" value="Unassembled WGS sequence"/>
</dbReference>
<dbReference type="AlphaFoldDB" id="A0AAV3U0Z8"/>
<proteinExistence type="predicted"/>